<sequence length="164" mass="18549">MLDSYIAQYGTRLYGLCRALTGSAFEADDLYQETWLKALQAIHQYDSNRPFGPWITRICVNTYRSQLRRLSRSPFLAFRSTQALEDALQSAPTPGAEDYSDLQNAIDQLPEKLRLTVILFYFEDLDVAAAAQALHVPPGTVKSRLHKARAMLKEVLTHGDDLPF</sequence>
<dbReference type="PANTHER" id="PTHR43133">
    <property type="entry name" value="RNA POLYMERASE ECF-TYPE SIGMA FACTO"/>
    <property type="match status" value="1"/>
</dbReference>
<dbReference type="InterPro" id="IPR014284">
    <property type="entry name" value="RNA_pol_sigma-70_dom"/>
</dbReference>
<comment type="similarity">
    <text evidence="1">Belongs to the sigma-70 factor family. ECF subfamily.</text>
</comment>
<dbReference type="InterPro" id="IPR013325">
    <property type="entry name" value="RNA_pol_sigma_r2"/>
</dbReference>
<dbReference type="NCBIfam" id="TIGR02937">
    <property type="entry name" value="sigma70-ECF"/>
    <property type="match status" value="1"/>
</dbReference>
<dbReference type="InterPro" id="IPR007627">
    <property type="entry name" value="RNA_pol_sigma70_r2"/>
</dbReference>
<dbReference type="InterPro" id="IPR036388">
    <property type="entry name" value="WH-like_DNA-bd_sf"/>
</dbReference>
<feature type="domain" description="RNA polymerase sigma factor 70 region 4 type 2" evidence="6">
    <location>
        <begin position="101"/>
        <end position="152"/>
    </location>
</feature>
<dbReference type="CDD" id="cd06171">
    <property type="entry name" value="Sigma70_r4"/>
    <property type="match status" value="1"/>
</dbReference>
<reference evidence="7" key="2">
    <citation type="journal article" date="2021" name="PeerJ">
        <title>Extensive microbial diversity within the chicken gut microbiome revealed by metagenomics and culture.</title>
        <authorList>
            <person name="Gilroy R."/>
            <person name="Ravi A."/>
            <person name="Getino M."/>
            <person name="Pursley I."/>
            <person name="Horton D.L."/>
            <person name="Alikhan N.F."/>
            <person name="Baker D."/>
            <person name="Gharbi K."/>
            <person name="Hall N."/>
            <person name="Watson M."/>
            <person name="Adriaenssens E.M."/>
            <person name="Foster-Nyarko E."/>
            <person name="Jarju S."/>
            <person name="Secka A."/>
            <person name="Antonio M."/>
            <person name="Oren A."/>
            <person name="Chaudhuri R.R."/>
            <person name="La Ragione R."/>
            <person name="Hildebrand F."/>
            <person name="Pallen M.J."/>
        </authorList>
    </citation>
    <scope>NUCLEOTIDE SEQUENCE</scope>
    <source>
        <strain evidence="7">ChiBcec15-4380</strain>
    </source>
</reference>
<dbReference type="EMBL" id="DVHE01000003">
    <property type="protein sequence ID" value="HIR49719.1"/>
    <property type="molecule type" value="Genomic_DNA"/>
</dbReference>
<keyword evidence="4" id="KW-0804">Transcription</keyword>
<evidence type="ECO:0000256" key="3">
    <source>
        <dbReference type="ARBA" id="ARBA00023082"/>
    </source>
</evidence>
<dbReference type="Gene3D" id="1.10.10.10">
    <property type="entry name" value="Winged helix-like DNA-binding domain superfamily/Winged helix DNA-binding domain"/>
    <property type="match status" value="1"/>
</dbReference>
<gene>
    <name evidence="7" type="ORF">IAA53_00290</name>
</gene>
<dbReference type="Pfam" id="PF04542">
    <property type="entry name" value="Sigma70_r2"/>
    <property type="match status" value="1"/>
</dbReference>
<feature type="domain" description="RNA polymerase sigma-70 region 2" evidence="5">
    <location>
        <begin position="6"/>
        <end position="72"/>
    </location>
</feature>
<evidence type="ECO:0000256" key="2">
    <source>
        <dbReference type="ARBA" id="ARBA00023015"/>
    </source>
</evidence>
<comment type="caution">
    <text evidence="7">The sequence shown here is derived from an EMBL/GenBank/DDBJ whole genome shotgun (WGS) entry which is preliminary data.</text>
</comment>
<dbReference type="Pfam" id="PF08281">
    <property type="entry name" value="Sigma70_r4_2"/>
    <property type="match status" value="1"/>
</dbReference>
<evidence type="ECO:0000313" key="8">
    <source>
        <dbReference type="Proteomes" id="UP000824239"/>
    </source>
</evidence>
<dbReference type="InterPro" id="IPR039425">
    <property type="entry name" value="RNA_pol_sigma-70-like"/>
</dbReference>
<proteinExistence type="inferred from homology"/>
<dbReference type="GO" id="GO:0006352">
    <property type="term" value="P:DNA-templated transcription initiation"/>
    <property type="evidence" value="ECO:0007669"/>
    <property type="project" value="InterPro"/>
</dbReference>
<keyword evidence="3" id="KW-0731">Sigma factor</keyword>
<dbReference type="SUPFAM" id="SSF88946">
    <property type="entry name" value="Sigma2 domain of RNA polymerase sigma factors"/>
    <property type="match status" value="1"/>
</dbReference>
<protein>
    <submittedName>
        <fullName evidence="7">RNA polymerase sigma factor</fullName>
    </submittedName>
</protein>
<organism evidence="7 8">
    <name type="scientific">Candidatus Avoscillospira avicola</name>
    <dbReference type="NCBI Taxonomy" id="2840706"/>
    <lineage>
        <taxon>Bacteria</taxon>
        <taxon>Bacillati</taxon>
        <taxon>Bacillota</taxon>
        <taxon>Clostridia</taxon>
        <taxon>Eubacteriales</taxon>
        <taxon>Oscillospiraceae</taxon>
        <taxon>Oscillospiraceae incertae sedis</taxon>
        <taxon>Candidatus Avoscillospira</taxon>
    </lineage>
</organism>
<evidence type="ECO:0000259" key="5">
    <source>
        <dbReference type="Pfam" id="PF04542"/>
    </source>
</evidence>
<dbReference type="GO" id="GO:0003677">
    <property type="term" value="F:DNA binding"/>
    <property type="evidence" value="ECO:0007669"/>
    <property type="project" value="InterPro"/>
</dbReference>
<dbReference type="InterPro" id="IPR013249">
    <property type="entry name" value="RNA_pol_sigma70_r4_t2"/>
</dbReference>
<evidence type="ECO:0000259" key="6">
    <source>
        <dbReference type="Pfam" id="PF08281"/>
    </source>
</evidence>
<name>A0A9D1APS7_9FIRM</name>
<dbReference type="AlphaFoldDB" id="A0A9D1APS7"/>
<dbReference type="Proteomes" id="UP000824239">
    <property type="component" value="Unassembled WGS sequence"/>
</dbReference>
<dbReference type="PANTHER" id="PTHR43133:SF51">
    <property type="entry name" value="RNA POLYMERASE SIGMA FACTOR"/>
    <property type="match status" value="1"/>
</dbReference>
<accession>A0A9D1APS7</accession>
<dbReference type="SUPFAM" id="SSF88659">
    <property type="entry name" value="Sigma3 and sigma4 domains of RNA polymerase sigma factors"/>
    <property type="match status" value="1"/>
</dbReference>
<evidence type="ECO:0000256" key="4">
    <source>
        <dbReference type="ARBA" id="ARBA00023163"/>
    </source>
</evidence>
<dbReference type="InterPro" id="IPR013324">
    <property type="entry name" value="RNA_pol_sigma_r3/r4-like"/>
</dbReference>
<keyword evidence="2" id="KW-0805">Transcription regulation</keyword>
<dbReference type="GO" id="GO:0016987">
    <property type="term" value="F:sigma factor activity"/>
    <property type="evidence" value="ECO:0007669"/>
    <property type="project" value="UniProtKB-KW"/>
</dbReference>
<evidence type="ECO:0000313" key="7">
    <source>
        <dbReference type="EMBL" id="HIR49719.1"/>
    </source>
</evidence>
<evidence type="ECO:0000256" key="1">
    <source>
        <dbReference type="ARBA" id="ARBA00010641"/>
    </source>
</evidence>
<reference evidence="7" key="1">
    <citation type="submission" date="2020-10" db="EMBL/GenBank/DDBJ databases">
        <authorList>
            <person name="Gilroy R."/>
        </authorList>
    </citation>
    <scope>NUCLEOTIDE SEQUENCE</scope>
    <source>
        <strain evidence="7">ChiBcec15-4380</strain>
    </source>
</reference>
<dbReference type="Gene3D" id="1.10.1740.10">
    <property type="match status" value="1"/>
</dbReference>